<reference evidence="1 2" key="1">
    <citation type="submission" date="2018-09" db="EMBL/GenBank/DDBJ databases">
        <title>Genomic Encyclopedia of Type Strains, Phase III (KMG-III): the genomes of soil and plant-associated and newly described type strains.</title>
        <authorList>
            <person name="Whitman W."/>
        </authorList>
    </citation>
    <scope>NUCLEOTIDE SEQUENCE [LARGE SCALE GENOMIC DNA]</scope>
    <source>
        <strain evidence="1 2">CECT 7938</strain>
    </source>
</reference>
<dbReference type="RefSeq" id="WP_120260993.1">
    <property type="nucleotide sequence ID" value="NZ_RAPY01000004.1"/>
</dbReference>
<sequence length="210" mass="23966">MKKVIFIIMSAIITIGNYKAKAQATEVVQLLLNVEKLAQLKSILSDLKKGYDIVHGGYSTIKDLSEGNFSLHKTFLDALMQASPVVKKYYKVGKIIEYQVVLIKEYKTAFNRFKQSNLLRPAEISYIGSVYANLLNLSLRNLEELANVVTSGKLRMNDEERLKAIDGIFLEMEEKLSFLKSFNRSTSMLTLQRGKEKQDALQMQQIYNLK</sequence>
<gene>
    <name evidence="1" type="ORF">DFQ12_4342</name>
</gene>
<proteinExistence type="predicted"/>
<protein>
    <recommendedName>
        <fullName evidence="3">TerB family tellurite resistance protein</fullName>
    </recommendedName>
</protein>
<evidence type="ECO:0008006" key="3">
    <source>
        <dbReference type="Google" id="ProtNLM"/>
    </source>
</evidence>
<keyword evidence="2" id="KW-1185">Reference proteome</keyword>
<dbReference type="EMBL" id="RAPY01000004">
    <property type="protein sequence ID" value="RKE47178.1"/>
    <property type="molecule type" value="Genomic_DNA"/>
</dbReference>
<dbReference type="AlphaFoldDB" id="A0A420ART6"/>
<comment type="caution">
    <text evidence="1">The sequence shown here is derived from an EMBL/GenBank/DDBJ whole genome shotgun (WGS) entry which is preliminary data.</text>
</comment>
<accession>A0A420ART6</accession>
<evidence type="ECO:0000313" key="2">
    <source>
        <dbReference type="Proteomes" id="UP000286246"/>
    </source>
</evidence>
<evidence type="ECO:0000313" key="1">
    <source>
        <dbReference type="EMBL" id="RKE47178.1"/>
    </source>
</evidence>
<dbReference type="Proteomes" id="UP000286246">
    <property type="component" value="Unassembled WGS sequence"/>
</dbReference>
<dbReference type="OrthoDB" id="826958at2"/>
<organism evidence="1 2">
    <name type="scientific">Sphingobacterium detergens</name>
    <dbReference type="NCBI Taxonomy" id="1145106"/>
    <lineage>
        <taxon>Bacteria</taxon>
        <taxon>Pseudomonadati</taxon>
        <taxon>Bacteroidota</taxon>
        <taxon>Sphingobacteriia</taxon>
        <taxon>Sphingobacteriales</taxon>
        <taxon>Sphingobacteriaceae</taxon>
        <taxon>Sphingobacterium</taxon>
    </lineage>
</organism>
<name>A0A420ART6_SPHD1</name>